<proteinExistence type="predicted"/>
<feature type="domain" description="Bacterial virulence" evidence="1">
    <location>
        <begin position="49"/>
        <end position="232"/>
    </location>
</feature>
<dbReference type="Proteomes" id="UP000249082">
    <property type="component" value="Unassembled WGS sequence"/>
</dbReference>
<accession>A0A2W5NLT3</accession>
<comment type="caution">
    <text evidence="2">The sequence shown here is derived from an EMBL/GenBank/DDBJ whole genome shotgun (WGS) entry which is preliminary data.</text>
</comment>
<protein>
    <submittedName>
        <fullName evidence="2">Type IV secretion system protein VirJ</fullName>
    </submittedName>
</protein>
<dbReference type="SUPFAM" id="SSF53474">
    <property type="entry name" value="alpha/beta-Hydrolases"/>
    <property type="match status" value="1"/>
</dbReference>
<evidence type="ECO:0000313" key="2">
    <source>
        <dbReference type="EMBL" id="PZQ54386.1"/>
    </source>
</evidence>
<dbReference type="AlphaFoldDB" id="A0A2W5NLT3"/>
<dbReference type="InterPro" id="IPR010333">
    <property type="entry name" value="VirJ"/>
</dbReference>
<sequence>MRSIAAVIVVVAALAAVLAAALGGLGAWDASPFADLPAQGASKERRYAAVLLSGDMGTRTGLGGEIAARLARHGVATVSVNSLNYFKVRRRPEEVSAMLAEAMRHAMALGHTDRVVVLGQSFGSDMVHVGLEHLPQALRRHVSLVVLTVPTRTVFLRVSPLEWLDETTPDAPALASARKLDWVPVVCIRGRDEPESLCPLLHLPRLTQIVLPGDHYLNKDADRLFGAVRDAIAAHALTDTTR</sequence>
<dbReference type="Gene3D" id="3.40.50.1820">
    <property type="entry name" value="alpha/beta hydrolase"/>
    <property type="match status" value="1"/>
</dbReference>
<organism evidence="2 3">
    <name type="scientific">Novosphingobium pentaromativorans</name>
    <dbReference type="NCBI Taxonomy" id="205844"/>
    <lineage>
        <taxon>Bacteria</taxon>
        <taxon>Pseudomonadati</taxon>
        <taxon>Pseudomonadota</taxon>
        <taxon>Alphaproteobacteria</taxon>
        <taxon>Sphingomonadales</taxon>
        <taxon>Sphingomonadaceae</taxon>
        <taxon>Novosphingobium</taxon>
    </lineage>
</organism>
<evidence type="ECO:0000259" key="1">
    <source>
        <dbReference type="Pfam" id="PF06057"/>
    </source>
</evidence>
<gene>
    <name evidence="2" type="ORF">DI555_13270</name>
</gene>
<dbReference type="InterPro" id="IPR029058">
    <property type="entry name" value="AB_hydrolase_fold"/>
</dbReference>
<reference evidence="2 3" key="1">
    <citation type="submission" date="2017-08" db="EMBL/GenBank/DDBJ databases">
        <title>Infants hospitalized years apart are colonized by the same room-sourced microbial strains.</title>
        <authorList>
            <person name="Brooks B."/>
            <person name="Olm M.R."/>
            <person name="Firek B.A."/>
            <person name="Baker R."/>
            <person name="Thomas B.C."/>
            <person name="Morowitz M.J."/>
            <person name="Banfield J.F."/>
        </authorList>
    </citation>
    <scope>NUCLEOTIDE SEQUENCE [LARGE SCALE GENOMIC DNA]</scope>
    <source>
        <strain evidence="2">S2_005_002_R2_33</strain>
    </source>
</reference>
<dbReference type="Pfam" id="PF06057">
    <property type="entry name" value="VirJ"/>
    <property type="match status" value="1"/>
</dbReference>
<evidence type="ECO:0000313" key="3">
    <source>
        <dbReference type="Proteomes" id="UP000249082"/>
    </source>
</evidence>
<dbReference type="EMBL" id="QFPX01000009">
    <property type="protein sequence ID" value="PZQ54386.1"/>
    <property type="molecule type" value="Genomic_DNA"/>
</dbReference>
<name>A0A2W5NLT3_9SPHN</name>